<protein>
    <submittedName>
        <fullName evidence="3">Protein translocase subunit secD</fullName>
    </submittedName>
</protein>
<feature type="signal peptide" evidence="1">
    <location>
        <begin position="1"/>
        <end position="20"/>
    </location>
</feature>
<evidence type="ECO:0000313" key="4">
    <source>
        <dbReference type="Proteomes" id="UP000064912"/>
    </source>
</evidence>
<evidence type="ECO:0000313" key="3">
    <source>
        <dbReference type="EMBL" id="BAQ68847.1"/>
    </source>
</evidence>
<accession>A0A0D6B175</accession>
<dbReference type="Proteomes" id="UP000064912">
    <property type="component" value="Chromosome"/>
</dbReference>
<dbReference type="AlphaFoldDB" id="A0A0D6B175"/>
<dbReference type="Gene3D" id="3.30.1360.200">
    <property type="match status" value="1"/>
</dbReference>
<gene>
    <name evidence="3" type="primary">secD</name>
    <name evidence="3" type="ORF">NHU_01691</name>
</gene>
<dbReference type="Pfam" id="PF22599">
    <property type="entry name" value="SecDF_P1_head"/>
    <property type="match status" value="1"/>
</dbReference>
<proteinExistence type="predicted"/>
<keyword evidence="1" id="KW-0732">Signal</keyword>
<dbReference type="PATRIC" id="fig|35806.4.peg.1744"/>
<name>A0A0D6B175_RHOSU</name>
<dbReference type="KEGG" id="rsu:NHU_01691"/>
<sequence length="130" mass="13889">MMKILALVLTLLGAASVVRAEDVNPQVVNITVKNGSDLAFGSNAISNVRLSDNAEFNQIDFQLSEPIATEFSKLTSENVGNQIAISVCGEVISRPTVLSPIYGGGLALAGLEWERARELTDILSGRRLCN</sequence>
<evidence type="ECO:0000259" key="2">
    <source>
        <dbReference type="Pfam" id="PF22599"/>
    </source>
</evidence>
<organism evidence="3 4">
    <name type="scientific">Rhodovulum sulfidophilum</name>
    <name type="common">Rhodobacter sulfidophilus</name>
    <dbReference type="NCBI Taxonomy" id="35806"/>
    <lineage>
        <taxon>Bacteria</taxon>
        <taxon>Pseudomonadati</taxon>
        <taxon>Pseudomonadota</taxon>
        <taxon>Alphaproteobacteria</taxon>
        <taxon>Rhodobacterales</taxon>
        <taxon>Paracoccaceae</taxon>
        <taxon>Rhodovulum</taxon>
    </lineage>
</organism>
<dbReference type="EMBL" id="AP014800">
    <property type="protein sequence ID" value="BAQ68847.1"/>
    <property type="molecule type" value="Genomic_DNA"/>
</dbReference>
<feature type="chain" id="PRO_5002301103" evidence="1">
    <location>
        <begin position="21"/>
        <end position="130"/>
    </location>
</feature>
<feature type="domain" description="SecDF P1 head subdomain" evidence="2">
    <location>
        <begin position="46"/>
        <end position="123"/>
    </location>
</feature>
<reference evidence="3 4" key="1">
    <citation type="submission" date="2015-02" db="EMBL/GenBank/DDBJ databases">
        <title>Genome sequene of Rhodovulum sulfidophilum DSM 2351.</title>
        <authorList>
            <person name="Nagao N."/>
        </authorList>
    </citation>
    <scope>NUCLEOTIDE SEQUENCE [LARGE SCALE GENOMIC DNA]</scope>
    <source>
        <strain evidence="3 4">DSM 2351</strain>
    </source>
</reference>
<dbReference type="InterPro" id="IPR054384">
    <property type="entry name" value="SecDF_P1_head"/>
</dbReference>
<evidence type="ECO:0000256" key="1">
    <source>
        <dbReference type="SAM" id="SignalP"/>
    </source>
</evidence>